<dbReference type="SUPFAM" id="SSF54495">
    <property type="entry name" value="UBC-like"/>
    <property type="match status" value="1"/>
</dbReference>
<dbReference type="AlphaFoldDB" id="A0A0D3KTW2"/>
<keyword evidence="3" id="KW-1185">Reference proteome</keyword>
<evidence type="ECO:0000259" key="1">
    <source>
        <dbReference type="PROSITE" id="PS50127"/>
    </source>
</evidence>
<dbReference type="GeneID" id="17284548"/>
<evidence type="ECO:0000313" key="2">
    <source>
        <dbReference type="EnsemblProtists" id="EOD39197"/>
    </source>
</evidence>
<dbReference type="SMART" id="SM00212">
    <property type="entry name" value="UBCc"/>
    <property type="match status" value="1"/>
</dbReference>
<dbReference type="InterPro" id="IPR000608">
    <property type="entry name" value="UBC"/>
</dbReference>
<dbReference type="Gene3D" id="3.10.110.10">
    <property type="entry name" value="Ubiquitin Conjugating Enzyme"/>
    <property type="match status" value="1"/>
</dbReference>
<dbReference type="HOGENOM" id="CLU_030988_13_4_1"/>
<dbReference type="PaxDb" id="2903-EOD39197"/>
<reference evidence="3" key="1">
    <citation type="journal article" date="2013" name="Nature">
        <title>Pan genome of the phytoplankton Emiliania underpins its global distribution.</title>
        <authorList>
            <person name="Read B.A."/>
            <person name="Kegel J."/>
            <person name="Klute M.J."/>
            <person name="Kuo A."/>
            <person name="Lefebvre S.C."/>
            <person name="Maumus F."/>
            <person name="Mayer C."/>
            <person name="Miller J."/>
            <person name="Monier A."/>
            <person name="Salamov A."/>
            <person name="Young J."/>
            <person name="Aguilar M."/>
            <person name="Claverie J.M."/>
            <person name="Frickenhaus S."/>
            <person name="Gonzalez K."/>
            <person name="Herman E.K."/>
            <person name="Lin Y.C."/>
            <person name="Napier J."/>
            <person name="Ogata H."/>
            <person name="Sarno A.F."/>
            <person name="Shmutz J."/>
            <person name="Schroeder D."/>
            <person name="de Vargas C."/>
            <person name="Verret F."/>
            <person name="von Dassow P."/>
            <person name="Valentin K."/>
            <person name="Van de Peer Y."/>
            <person name="Wheeler G."/>
            <person name="Dacks J.B."/>
            <person name="Delwiche C.F."/>
            <person name="Dyhrman S.T."/>
            <person name="Glockner G."/>
            <person name="John U."/>
            <person name="Richards T."/>
            <person name="Worden A.Z."/>
            <person name="Zhang X."/>
            <person name="Grigoriev I.V."/>
            <person name="Allen A.E."/>
            <person name="Bidle K."/>
            <person name="Borodovsky M."/>
            <person name="Bowler C."/>
            <person name="Brownlee C."/>
            <person name="Cock J.M."/>
            <person name="Elias M."/>
            <person name="Gladyshev V.N."/>
            <person name="Groth M."/>
            <person name="Guda C."/>
            <person name="Hadaegh A."/>
            <person name="Iglesias-Rodriguez M.D."/>
            <person name="Jenkins J."/>
            <person name="Jones B.M."/>
            <person name="Lawson T."/>
            <person name="Leese F."/>
            <person name="Lindquist E."/>
            <person name="Lobanov A."/>
            <person name="Lomsadze A."/>
            <person name="Malik S.B."/>
            <person name="Marsh M.E."/>
            <person name="Mackinder L."/>
            <person name="Mock T."/>
            <person name="Mueller-Roeber B."/>
            <person name="Pagarete A."/>
            <person name="Parker M."/>
            <person name="Probert I."/>
            <person name="Quesneville H."/>
            <person name="Raines C."/>
            <person name="Rensing S.A."/>
            <person name="Riano-Pachon D.M."/>
            <person name="Richier S."/>
            <person name="Rokitta S."/>
            <person name="Shiraiwa Y."/>
            <person name="Soanes D.M."/>
            <person name="van der Giezen M."/>
            <person name="Wahlund T.M."/>
            <person name="Williams B."/>
            <person name="Wilson W."/>
            <person name="Wolfe G."/>
            <person name="Wurch L.L."/>
        </authorList>
    </citation>
    <scope>NUCLEOTIDE SEQUENCE</scope>
</reference>
<proteinExistence type="predicted"/>
<evidence type="ECO:0000313" key="3">
    <source>
        <dbReference type="Proteomes" id="UP000013827"/>
    </source>
</evidence>
<sequence length="136" mass="14614">SKRPHAECAAASATSDGGILATSIQGPVGSAFTGGVFQCVVHLPERFPEQPPMVKMRTKIYHPNIDGQTGSVLLANWSPSVLVEKSIAQVVAELLANPMLGQTSPSEALNPKTAKTFLRDPRKFKQTAAEWVRLYA</sequence>
<dbReference type="eggNOG" id="KOG0417">
    <property type="taxonomic scope" value="Eukaryota"/>
</dbReference>
<dbReference type="EnsemblProtists" id="EOD39197">
    <property type="protein sequence ID" value="EOD39197"/>
    <property type="gene ID" value="EMIHUDRAFT_47312"/>
</dbReference>
<dbReference type="STRING" id="2903.R1DVN4"/>
<name>A0A0D3KTW2_EMIH1</name>
<organism evidence="2 3">
    <name type="scientific">Emiliania huxleyi (strain CCMP1516)</name>
    <dbReference type="NCBI Taxonomy" id="280463"/>
    <lineage>
        <taxon>Eukaryota</taxon>
        <taxon>Haptista</taxon>
        <taxon>Haptophyta</taxon>
        <taxon>Prymnesiophyceae</taxon>
        <taxon>Isochrysidales</taxon>
        <taxon>Noelaerhabdaceae</taxon>
        <taxon>Emiliania</taxon>
    </lineage>
</organism>
<accession>A0A0D3KTW2</accession>
<dbReference type="Proteomes" id="UP000013827">
    <property type="component" value="Unassembled WGS sequence"/>
</dbReference>
<dbReference type="RefSeq" id="XP_005791626.1">
    <property type="nucleotide sequence ID" value="XM_005791569.1"/>
</dbReference>
<dbReference type="PROSITE" id="PS50127">
    <property type="entry name" value="UBC_2"/>
    <property type="match status" value="1"/>
</dbReference>
<dbReference type="PANTHER" id="PTHR24068">
    <property type="entry name" value="UBIQUITIN-CONJUGATING ENZYME E2"/>
    <property type="match status" value="1"/>
</dbReference>
<dbReference type="KEGG" id="ehx:EMIHUDRAFT_47312"/>
<feature type="domain" description="UBC core" evidence="1">
    <location>
        <begin position="1"/>
        <end position="136"/>
    </location>
</feature>
<dbReference type="Pfam" id="PF00179">
    <property type="entry name" value="UQ_con"/>
    <property type="match status" value="1"/>
</dbReference>
<reference evidence="2" key="2">
    <citation type="submission" date="2024-10" db="UniProtKB">
        <authorList>
            <consortium name="EnsemblProtists"/>
        </authorList>
    </citation>
    <scope>IDENTIFICATION</scope>
</reference>
<protein>
    <recommendedName>
        <fullName evidence="1">UBC core domain-containing protein</fullName>
    </recommendedName>
</protein>
<dbReference type="InterPro" id="IPR016135">
    <property type="entry name" value="UBQ-conjugating_enzyme/RWD"/>
</dbReference>